<comment type="function">
    <text evidence="4">Catalyzes the interconversion of L-alanine and D-alanine. May also act on other amino acids.</text>
</comment>
<reference evidence="6 7" key="1">
    <citation type="submission" date="2023-07" db="EMBL/GenBank/DDBJ databases">
        <title>Genomic Encyclopedia of Type Strains, Phase IV (KMG-IV): sequencing the most valuable type-strain genomes for metagenomic binning, comparative biology and taxonomic classification.</title>
        <authorList>
            <person name="Goeker M."/>
        </authorList>
    </citation>
    <scope>NUCLEOTIDE SEQUENCE [LARGE SCALE GENOMIC DNA]</scope>
    <source>
        <strain evidence="6 7">DSM 9768</strain>
    </source>
</reference>
<keyword evidence="7" id="KW-1185">Reference proteome</keyword>
<comment type="catalytic activity">
    <reaction evidence="4">
        <text>L-alanine = D-alanine</text>
        <dbReference type="Rhea" id="RHEA:20249"/>
        <dbReference type="ChEBI" id="CHEBI:57416"/>
        <dbReference type="ChEBI" id="CHEBI:57972"/>
        <dbReference type="EC" id="5.1.1.1"/>
    </reaction>
</comment>
<keyword evidence="2 4" id="KW-0663">Pyridoxal phosphate</keyword>
<organism evidence="6 7">
    <name type="scientific">Evansella vedderi</name>
    <dbReference type="NCBI Taxonomy" id="38282"/>
    <lineage>
        <taxon>Bacteria</taxon>
        <taxon>Bacillati</taxon>
        <taxon>Bacillota</taxon>
        <taxon>Bacilli</taxon>
        <taxon>Bacillales</taxon>
        <taxon>Bacillaceae</taxon>
        <taxon>Evansella</taxon>
    </lineage>
</organism>
<dbReference type="SUPFAM" id="SSF50621">
    <property type="entry name" value="Alanine racemase C-terminal domain-like"/>
    <property type="match status" value="1"/>
</dbReference>
<feature type="active site" description="Proton acceptor; specific for D-alanine" evidence="4">
    <location>
        <position position="42"/>
    </location>
</feature>
<dbReference type="InterPro" id="IPR000821">
    <property type="entry name" value="Ala_racemase"/>
</dbReference>
<feature type="domain" description="Alanine racemase C-terminal" evidence="5">
    <location>
        <begin position="252"/>
        <end position="377"/>
    </location>
</feature>
<dbReference type="Proteomes" id="UP001230005">
    <property type="component" value="Unassembled WGS sequence"/>
</dbReference>
<dbReference type="SMART" id="SM01005">
    <property type="entry name" value="Ala_racemase_C"/>
    <property type="match status" value="1"/>
</dbReference>
<dbReference type="PANTHER" id="PTHR30511:SF0">
    <property type="entry name" value="ALANINE RACEMASE, CATABOLIC-RELATED"/>
    <property type="match status" value="1"/>
</dbReference>
<evidence type="ECO:0000259" key="5">
    <source>
        <dbReference type="SMART" id="SM01005"/>
    </source>
</evidence>
<dbReference type="Pfam" id="PF00842">
    <property type="entry name" value="Ala_racemase_C"/>
    <property type="match status" value="1"/>
</dbReference>
<dbReference type="PANTHER" id="PTHR30511">
    <property type="entry name" value="ALANINE RACEMASE"/>
    <property type="match status" value="1"/>
</dbReference>
<comment type="pathway">
    <text evidence="4">Amino-acid biosynthesis; D-alanine biosynthesis; D-alanine from L-alanine: step 1/1.</text>
</comment>
<keyword evidence="3 4" id="KW-0413">Isomerase</keyword>
<dbReference type="PROSITE" id="PS00395">
    <property type="entry name" value="ALANINE_RACEMASE"/>
    <property type="match status" value="1"/>
</dbReference>
<comment type="cofactor">
    <cofactor evidence="1 4">
        <name>pyridoxal 5'-phosphate</name>
        <dbReference type="ChEBI" id="CHEBI:597326"/>
    </cofactor>
</comment>
<evidence type="ECO:0000313" key="7">
    <source>
        <dbReference type="Proteomes" id="UP001230005"/>
    </source>
</evidence>
<dbReference type="Gene3D" id="2.40.37.10">
    <property type="entry name" value="Lyase, Ornithine Decarboxylase, Chain A, domain 1"/>
    <property type="match status" value="1"/>
</dbReference>
<name>A0ABT9ZZ59_9BACI</name>
<evidence type="ECO:0000256" key="4">
    <source>
        <dbReference type="HAMAP-Rule" id="MF_01201"/>
    </source>
</evidence>
<feature type="binding site" evidence="4">
    <location>
        <position position="320"/>
    </location>
    <ligand>
        <name>substrate</name>
    </ligand>
</feature>
<dbReference type="GO" id="GO:0008784">
    <property type="term" value="F:alanine racemase activity"/>
    <property type="evidence" value="ECO:0007669"/>
    <property type="project" value="UniProtKB-EC"/>
</dbReference>
<proteinExistence type="inferred from homology"/>
<dbReference type="RefSeq" id="WP_307327793.1">
    <property type="nucleotide sequence ID" value="NZ_JAUSUG010000014.1"/>
</dbReference>
<dbReference type="InterPro" id="IPR029066">
    <property type="entry name" value="PLP-binding_barrel"/>
</dbReference>
<dbReference type="EC" id="5.1.1.1" evidence="4"/>
<dbReference type="PRINTS" id="PR00992">
    <property type="entry name" value="ALARACEMASE"/>
</dbReference>
<feature type="active site" description="Proton acceptor; specific for L-alanine" evidence="4">
    <location>
        <position position="273"/>
    </location>
</feature>
<dbReference type="Pfam" id="PF01168">
    <property type="entry name" value="Ala_racemase_N"/>
    <property type="match status" value="1"/>
</dbReference>
<feature type="modified residue" description="N6-(pyridoxal phosphate)lysine" evidence="4">
    <location>
        <position position="42"/>
    </location>
</feature>
<dbReference type="SUPFAM" id="SSF51419">
    <property type="entry name" value="PLP-binding barrel"/>
    <property type="match status" value="1"/>
</dbReference>
<evidence type="ECO:0000256" key="2">
    <source>
        <dbReference type="ARBA" id="ARBA00022898"/>
    </source>
</evidence>
<evidence type="ECO:0000256" key="1">
    <source>
        <dbReference type="ARBA" id="ARBA00001933"/>
    </source>
</evidence>
<protein>
    <recommendedName>
        <fullName evidence="4">Alanine racemase</fullName>
        <ecNumber evidence="4">5.1.1.1</ecNumber>
    </recommendedName>
</protein>
<evidence type="ECO:0000313" key="6">
    <source>
        <dbReference type="EMBL" id="MDQ0256134.1"/>
    </source>
</evidence>
<dbReference type="InterPro" id="IPR020622">
    <property type="entry name" value="Ala_racemase_pyridoxalP-BS"/>
</dbReference>
<comment type="caution">
    <text evidence="6">The sequence shown here is derived from an EMBL/GenBank/DDBJ whole genome shotgun (WGS) entry which is preliminary data.</text>
</comment>
<feature type="binding site" evidence="4">
    <location>
        <position position="140"/>
    </location>
    <ligand>
        <name>substrate</name>
    </ligand>
</feature>
<dbReference type="EMBL" id="JAUSUG010000014">
    <property type="protein sequence ID" value="MDQ0256134.1"/>
    <property type="molecule type" value="Genomic_DNA"/>
</dbReference>
<dbReference type="CDD" id="cd00430">
    <property type="entry name" value="PLPDE_III_AR"/>
    <property type="match status" value="1"/>
</dbReference>
<evidence type="ECO:0000256" key="3">
    <source>
        <dbReference type="ARBA" id="ARBA00023235"/>
    </source>
</evidence>
<dbReference type="NCBIfam" id="TIGR00492">
    <property type="entry name" value="alr"/>
    <property type="match status" value="1"/>
</dbReference>
<accession>A0ABT9ZZ59</accession>
<sequence>MYPTKNFYRDTWAEIDLDAIQHNIRQMNTILPNGVHIMAAVKANGYGHGDVEVARAALEAGATYLGVAILDEALALREAGINAPILVLGYVAPENVRLASEKNIMLTVFQREWVEKAVTFLGHETVPLKCHIKIDTGMGRLGIRTKEEGNPLIDILKKHPIFQVEGIFTHYATADEIDTTYLKKQQNTFETMIRWFEQEWGQEIPLKHCGNSATALRFSDECFNMVRFGISMYGLSPSEEIKHLIPFPLKEAFSLHSRITHVKKMTAGSGVSYGATYKTTGGEWIGTVPIGYADGWIRANGGGDVIVNGERVPIVGRICMDQMMISLSNPVEIGTKVTLIGRQGKELIPVDEIAKRLNTINYEVPCIIGYRVPRIYLKHNKH</sequence>
<dbReference type="InterPro" id="IPR011079">
    <property type="entry name" value="Ala_racemase_C"/>
</dbReference>
<dbReference type="Gene3D" id="3.20.20.10">
    <property type="entry name" value="Alanine racemase"/>
    <property type="match status" value="1"/>
</dbReference>
<comment type="similarity">
    <text evidence="4">Belongs to the alanine racemase family.</text>
</comment>
<dbReference type="InterPro" id="IPR001608">
    <property type="entry name" value="Ala_racemase_N"/>
</dbReference>
<dbReference type="HAMAP" id="MF_01201">
    <property type="entry name" value="Ala_racemase"/>
    <property type="match status" value="1"/>
</dbReference>
<dbReference type="InterPro" id="IPR009006">
    <property type="entry name" value="Ala_racemase/Decarboxylase_C"/>
</dbReference>
<gene>
    <name evidence="6" type="ORF">J2S74_003533</name>
</gene>